<dbReference type="InterPro" id="IPR009100">
    <property type="entry name" value="AcylCoA_DH/oxidase_NM_dom_sf"/>
</dbReference>
<dbReference type="AlphaFoldDB" id="A0A9D7LQ93"/>
<gene>
    <name evidence="9" type="ORF">IPN75_17280</name>
</gene>
<comment type="cofactor">
    <cofactor evidence="1 5">
        <name>FAD</name>
        <dbReference type="ChEBI" id="CHEBI:57692"/>
    </cofactor>
</comment>
<sequence>METNVRQGESKGVVSTGTDFGPYLAHTHEVLNQPAALVDYNLYASDRALQEAVGTHGGQAEEAALLAFGARLGSADFLALGEQANRYPPELDTHDRFGHRIDLVRFHPAYHALMETSLGAGMHAAPWRRPGSGAHVARAAKFFMMSQVEAGHCCPVTMTFAAVPALRHQPELAALWEGRITADGYDPRNVPADQKAVLTIGMAMTEKQGGSDVRANTTSAHPVGQEGPGQAYELVGHKFFVSAPMCDAFLTLAQTARGLTCFLLPRWRPDGSKNPMQIQRLKRKMGNASNASCETELRGALAWMVGEEGRGVRTIIDMVAMTRFDCLVGSSGGIRAATVQALHHCGQRRAFGKRLVEQPLMQNVLADLTLESEAATALSMRMARALDNPCDEGEALLVRLGTGLGKYWVCKRMPQHVAEAMECIGGSGVMEDSPMPRLFRESPVNAIWEGSGNIQCLDVLRAMDKTPAVIDVYFAEVDLARGGNAALDRHVHALKKALEDPGDLEFVARDIADRLALGLQAGLLVRHAPNWVADGFCSSRLDRKGQGQYGSLLRGTDCARIIERGMVDCGRTSP</sequence>
<dbReference type="NCBIfam" id="NF008594">
    <property type="entry name" value="PRK11561.1"/>
    <property type="match status" value="1"/>
</dbReference>
<keyword evidence="3 5" id="KW-0285">Flavoprotein</keyword>
<evidence type="ECO:0000256" key="3">
    <source>
        <dbReference type="ARBA" id="ARBA00022630"/>
    </source>
</evidence>
<reference evidence="9" key="1">
    <citation type="submission" date="2020-10" db="EMBL/GenBank/DDBJ databases">
        <title>Connecting structure to function with the recovery of over 1000 high-quality activated sludge metagenome-assembled genomes encoding full-length rRNA genes using long-read sequencing.</title>
        <authorList>
            <person name="Singleton C.M."/>
            <person name="Petriglieri F."/>
            <person name="Kristensen J.M."/>
            <person name="Kirkegaard R.H."/>
            <person name="Michaelsen T.Y."/>
            <person name="Andersen M.H."/>
            <person name="Karst S.M."/>
            <person name="Dueholm M.S."/>
            <person name="Nielsen P.H."/>
            <person name="Albertsen M."/>
        </authorList>
    </citation>
    <scope>NUCLEOTIDE SEQUENCE</scope>
    <source>
        <strain evidence="9">OdNE_18-Q3-R46-58_BAT3C.305</strain>
    </source>
</reference>
<dbReference type="InterPro" id="IPR052904">
    <property type="entry name" value="Acyl-CoA_dehydrogenase-like"/>
</dbReference>
<accession>A0A9D7LQ93</accession>
<dbReference type="GO" id="GO:0008470">
    <property type="term" value="F:3-methylbutanoyl-CoA dehydrogenase activity"/>
    <property type="evidence" value="ECO:0007669"/>
    <property type="project" value="UniProtKB-EC"/>
</dbReference>
<feature type="domain" description="Adaptive response protein AidB N-terminal" evidence="8">
    <location>
        <begin position="32"/>
        <end position="187"/>
    </location>
</feature>
<dbReference type="InterPro" id="IPR041504">
    <property type="entry name" value="AidB_N"/>
</dbReference>
<dbReference type="SUPFAM" id="SSF56645">
    <property type="entry name" value="Acyl-CoA dehydrogenase NM domain-like"/>
    <property type="match status" value="1"/>
</dbReference>
<dbReference type="InterPro" id="IPR006089">
    <property type="entry name" value="Acyl-CoA_DH_CS"/>
</dbReference>
<protein>
    <submittedName>
        <fullName evidence="9">Isovaleryl-CoA dehydrogenase</fullName>
        <ecNumber evidence="9">1.3.8.4</ecNumber>
    </submittedName>
</protein>
<comment type="similarity">
    <text evidence="2 5">Belongs to the acyl-CoA dehydrogenase family.</text>
</comment>
<dbReference type="Pfam" id="PF18158">
    <property type="entry name" value="AidB_N"/>
    <property type="match status" value="1"/>
</dbReference>
<dbReference type="InterPro" id="IPR036250">
    <property type="entry name" value="AcylCo_DH-like_C"/>
</dbReference>
<keyword evidence="4 5" id="KW-0274">FAD</keyword>
<dbReference type="InterPro" id="IPR009075">
    <property type="entry name" value="AcylCo_DH/oxidase_C"/>
</dbReference>
<dbReference type="Gene3D" id="1.20.140.10">
    <property type="entry name" value="Butyryl-CoA Dehydrogenase, subunit A, domain 3"/>
    <property type="match status" value="1"/>
</dbReference>
<evidence type="ECO:0000256" key="2">
    <source>
        <dbReference type="ARBA" id="ARBA00009347"/>
    </source>
</evidence>
<dbReference type="PANTHER" id="PTHR42707:SF3">
    <property type="entry name" value="ACYL-COA DEHYDROGENASE AIDB-RELATED"/>
    <property type="match status" value="1"/>
</dbReference>
<dbReference type="InterPro" id="IPR006091">
    <property type="entry name" value="Acyl-CoA_Oxase/DH_mid-dom"/>
</dbReference>
<dbReference type="Pfam" id="PF00441">
    <property type="entry name" value="Acyl-CoA_dh_1"/>
    <property type="match status" value="1"/>
</dbReference>
<evidence type="ECO:0000256" key="4">
    <source>
        <dbReference type="ARBA" id="ARBA00022827"/>
    </source>
</evidence>
<dbReference type="Gene3D" id="2.40.110.20">
    <property type="match status" value="1"/>
</dbReference>
<dbReference type="Proteomes" id="UP000808146">
    <property type="component" value="Unassembled WGS sequence"/>
</dbReference>
<evidence type="ECO:0000256" key="1">
    <source>
        <dbReference type="ARBA" id="ARBA00001974"/>
    </source>
</evidence>
<dbReference type="EMBL" id="JADKBR010000021">
    <property type="protein sequence ID" value="MBK8892000.1"/>
    <property type="molecule type" value="Genomic_DNA"/>
</dbReference>
<feature type="domain" description="Acyl-CoA dehydrogenase/oxidase C-terminal" evidence="6">
    <location>
        <begin position="309"/>
        <end position="463"/>
    </location>
</feature>
<evidence type="ECO:0000259" key="7">
    <source>
        <dbReference type="Pfam" id="PF02770"/>
    </source>
</evidence>
<evidence type="ECO:0000259" key="6">
    <source>
        <dbReference type="Pfam" id="PF00441"/>
    </source>
</evidence>
<name>A0A9D7LQ93_9RHOO</name>
<evidence type="ECO:0000259" key="8">
    <source>
        <dbReference type="Pfam" id="PF18158"/>
    </source>
</evidence>
<dbReference type="EC" id="1.3.8.4" evidence="9"/>
<evidence type="ECO:0000313" key="9">
    <source>
        <dbReference type="EMBL" id="MBK8892000.1"/>
    </source>
</evidence>
<proteinExistence type="inferred from homology"/>
<evidence type="ECO:0000313" key="10">
    <source>
        <dbReference type="Proteomes" id="UP000808146"/>
    </source>
</evidence>
<organism evidence="9 10">
    <name type="scientific">Candidatus Dechloromonas phosphorivorans</name>
    <dbReference type="NCBI Taxonomy" id="2899244"/>
    <lineage>
        <taxon>Bacteria</taxon>
        <taxon>Pseudomonadati</taxon>
        <taxon>Pseudomonadota</taxon>
        <taxon>Betaproteobacteria</taxon>
        <taxon>Rhodocyclales</taxon>
        <taxon>Azonexaceae</taxon>
        <taxon>Dechloromonas</taxon>
    </lineage>
</organism>
<feature type="domain" description="Acyl-CoA oxidase/dehydrogenase middle" evidence="7">
    <location>
        <begin position="201"/>
        <end position="298"/>
    </location>
</feature>
<dbReference type="Pfam" id="PF02770">
    <property type="entry name" value="Acyl-CoA_dh_M"/>
    <property type="match status" value="1"/>
</dbReference>
<keyword evidence="5 9" id="KW-0560">Oxidoreductase</keyword>
<dbReference type="PANTHER" id="PTHR42707">
    <property type="entry name" value="ACYL-COA DEHYDROGENASE"/>
    <property type="match status" value="1"/>
</dbReference>
<dbReference type="SUPFAM" id="SSF47203">
    <property type="entry name" value="Acyl-CoA dehydrogenase C-terminal domain-like"/>
    <property type="match status" value="1"/>
</dbReference>
<evidence type="ECO:0000256" key="5">
    <source>
        <dbReference type="RuleBase" id="RU362125"/>
    </source>
</evidence>
<dbReference type="Gene3D" id="6.10.250.600">
    <property type="match status" value="1"/>
</dbReference>
<comment type="caution">
    <text evidence="9">The sequence shown here is derived from an EMBL/GenBank/DDBJ whole genome shotgun (WGS) entry which is preliminary data.</text>
</comment>
<dbReference type="PROSITE" id="PS00073">
    <property type="entry name" value="ACYL_COA_DH_2"/>
    <property type="match status" value="1"/>
</dbReference>